<keyword evidence="2" id="KW-1185">Reference proteome</keyword>
<reference evidence="1 2" key="2">
    <citation type="journal article" date="2022" name="Mol. Ecol. Resour.">
        <title>The genomes of chicory, endive, great burdock and yacon provide insights into Asteraceae paleo-polyploidization history and plant inulin production.</title>
        <authorList>
            <person name="Fan W."/>
            <person name="Wang S."/>
            <person name="Wang H."/>
            <person name="Wang A."/>
            <person name="Jiang F."/>
            <person name="Liu H."/>
            <person name="Zhao H."/>
            <person name="Xu D."/>
            <person name="Zhang Y."/>
        </authorList>
    </citation>
    <scope>NUCLEOTIDE SEQUENCE [LARGE SCALE GENOMIC DNA]</scope>
    <source>
        <strain evidence="2">cv. Niubang</strain>
    </source>
</reference>
<name>A0ACB8Z560_ARCLA</name>
<evidence type="ECO:0000313" key="1">
    <source>
        <dbReference type="EMBL" id="KAI3692743.1"/>
    </source>
</evidence>
<dbReference type="EMBL" id="CM042057">
    <property type="protein sequence ID" value="KAI3692743.1"/>
    <property type="molecule type" value="Genomic_DNA"/>
</dbReference>
<proteinExistence type="predicted"/>
<organism evidence="1 2">
    <name type="scientific">Arctium lappa</name>
    <name type="common">Greater burdock</name>
    <name type="synonym">Lappa major</name>
    <dbReference type="NCBI Taxonomy" id="4217"/>
    <lineage>
        <taxon>Eukaryota</taxon>
        <taxon>Viridiplantae</taxon>
        <taxon>Streptophyta</taxon>
        <taxon>Embryophyta</taxon>
        <taxon>Tracheophyta</taxon>
        <taxon>Spermatophyta</taxon>
        <taxon>Magnoliopsida</taxon>
        <taxon>eudicotyledons</taxon>
        <taxon>Gunneridae</taxon>
        <taxon>Pentapetalae</taxon>
        <taxon>asterids</taxon>
        <taxon>campanulids</taxon>
        <taxon>Asterales</taxon>
        <taxon>Asteraceae</taxon>
        <taxon>Carduoideae</taxon>
        <taxon>Cardueae</taxon>
        <taxon>Arctiinae</taxon>
        <taxon>Arctium</taxon>
    </lineage>
</organism>
<accession>A0ACB8Z560</accession>
<sequence length="83" mass="9287">MKTGTGADLVVIALILVVGHRFSGGSVDKRQREYWFMKQSSRSKSRRRTEKQVEAQKEMGRSPAVVFDLDQGVAVVLFDSNSL</sequence>
<evidence type="ECO:0000313" key="2">
    <source>
        <dbReference type="Proteomes" id="UP001055879"/>
    </source>
</evidence>
<protein>
    <submittedName>
        <fullName evidence="1">Uncharacterized protein</fullName>
    </submittedName>
</protein>
<dbReference type="Proteomes" id="UP001055879">
    <property type="component" value="Linkage Group LG11"/>
</dbReference>
<gene>
    <name evidence="1" type="ORF">L6452_32565</name>
</gene>
<reference evidence="2" key="1">
    <citation type="journal article" date="2022" name="Mol. Ecol. Resour.">
        <title>The genomes of chicory, endive, great burdock and yacon provide insights into Asteraceae palaeo-polyploidization history and plant inulin production.</title>
        <authorList>
            <person name="Fan W."/>
            <person name="Wang S."/>
            <person name="Wang H."/>
            <person name="Wang A."/>
            <person name="Jiang F."/>
            <person name="Liu H."/>
            <person name="Zhao H."/>
            <person name="Xu D."/>
            <person name="Zhang Y."/>
        </authorList>
    </citation>
    <scope>NUCLEOTIDE SEQUENCE [LARGE SCALE GENOMIC DNA]</scope>
    <source>
        <strain evidence="2">cv. Niubang</strain>
    </source>
</reference>
<comment type="caution">
    <text evidence="1">The sequence shown here is derived from an EMBL/GenBank/DDBJ whole genome shotgun (WGS) entry which is preliminary data.</text>
</comment>